<dbReference type="SUPFAM" id="SSF54001">
    <property type="entry name" value="Cysteine proteinases"/>
    <property type="match status" value="1"/>
</dbReference>
<dbReference type="PANTHER" id="PTHR12411">
    <property type="entry name" value="CYSTEINE PROTEASE FAMILY C1-RELATED"/>
    <property type="match status" value="1"/>
</dbReference>
<dbReference type="InterPro" id="IPR025660">
    <property type="entry name" value="Pept_his_AS"/>
</dbReference>
<comment type="similarity">
    <text evidence="1">Belongs to the peptidase C1 family.</text>
</comment>
<reference evidence="4" key="1">
    <citation type="submission" date="2015-11" db="EMBL/GenBank/DDBJ databases">
        <title>De novo transcriptome assembly of four potential Pierce s Disease insect vectors from Arizona vineyards.</title>
        <authorList>
            <person name="Tassone E.E."/>
        </authorList>
    </citation>
    <scope>NUCLEOTIDE SEQUENCE</scope>
</reference>
<gene>
    <name evidence="4" type="ORF">g.19032</name>
</gene>
<dbReference type="PROSITE" id="PS00639">
    <property type="entry name" value="THIOL_PROTEASE_HIS"/>
    <property type="match status" value="1"/>
</dbReference>
<dbReference type="Gene3D" id="3.90.70.10">
    <property type="entry name" value="Cysteine proteinases"/>
    <property type="match status" value="1"/>
</dbReference>
<dbReference type="InterPro" id="IPR025661">
    <property type="entry name" value="Pept_asp_AS"/>
</dbReference>
<dbReference type="InterPro" id="IPR013128">
    <property type="entry name" value="Peptidase_C1A"/>
</dbReference>
<dbReference type="InterPro" id="IPR038765">
    <property type="entry name" value="Papain-like_cys_pep_sf"/>
</dbReference>
<dbReference type="GO" id="GO:0006508">
    <property type="term" value="P:proteolysis"/>
    <property type="evidence" value="ECO:0007669"/>
    <property type="project" value="InterPro"/>
</dbReference>
<dbReference type="GO" id="GO:0008234">
    <property type="term" value="F:cysteine-type peptidase activity"/>
    <property type="evidence" value="ECO:0007669"/>
    <property type="project" value="InterPro"/>
</dbReference>
<name>A0A1B6JUK3_9HEMI</name>
<dbReference type="PROSITE" id="PS00640">
    <property type="entry name" value="THIOL_PROTEASE_ASN"/>
    <property type="match status" value="1"/>
</dbReference>
<dbReference type="EMBL" id="GECU01004822">
    <property type="protein sequence ID" value="JAT02885.1"/>
    <property type="molecule type" value="Transcribed_RNA"/>
</dbReference>
<sequence length="113" mass="13039">MDRHTDKIKFANPYGLANYILRQMFTLVLDSYFNDDLEFNLTFLPGVYQHKTGSYLGGHAVKIIGWGVEKKTSYWLVANSWNSDWGDRGFFKIRRGNNECNFESDISGGFPEV</sequence>
<keyword evidence="2" id="KW-1015">Disulfide bond</keyword>
<evidence type="ECO:0000313" key="4">
    <source>
        <dbReference type="EMBL" id="JAT02885.1"/>
    </source>
</evidence>
<proteinExistence type="inferred from homology"/>
<feature type="domain" description="Peptidase C1A papain C-terminal" evidence="3">
    <location>
        <begin position="43"/>
        <end position="107"/>
    </location>
</feature>
<dbReference type="Pfam" id="PF00112">
    <property type="entry name" value="Peptidase_C1"/>
    <property type="match status" value="1"/>
</dbReference>
<dbReference type="AlphaFoldDB" id="A0A1B6JUK3"/>
<evidence type="ECO:0000256" key="1">
    <source>
        <dbReference type="ARBA" id="ARBA00008455"/>
    </source>
</evidence>
<organism evidence="4">
    <name type="scientific">Homalodisca liturata</name>
    <dbReference type="NCBI Taxonomy" id="320908"/>
    <lineage>
        <taxon>Eukaryota</taxon>
        <taxon>Metazoa</taxon>
        <taxon>Ecdysozoa</taxon>
        <taxon>Arthropoda</taxon>
        <taxon>Hexapoda</taxon>
        <taxon>Insecta</taxon>
        <taxon>Pterygota</taxon>
        <taxon>Neoptera</taxon>
        <taxon>Paraneoptera</taxon>
        <taxon>Hemiptera</taxon>
        <taxon>Auchenorrhyncha</taxon>
        <taxon>Membracoidea</taxon>
        <taxon>Cicadellidae</taxon>
        <taxon>Cicadellinae</taxon>
        <taxon>Proconiini</taxon>
        <taxon>Homalodisca</taxon>
    </lineage>
</organism>
<dbReference type="InterPro" id="IPR000668">
    <property type="entry name" value="Peptidase_C1A_C"/>
</dbReference>
<protein>
    <recommendedName>
        <fullName evidence="3">Peptidase C1A papain C-terminal domain-containing protein</fullName>
    </recommendedName>
</protein>
<evidence type="ECO:0000256" key="2">
    <source>
        <dbReference type="ARBA" id="ARBA00023157"/>
    </source>
</evidence>
<accession>A0A1B6JUK3</accession>
<evidence type="ECO:0000259" key="3">
    <source>
        <dbReference type="Pfam" id="PF00112"/>
    </source>
</evidence>